<keyword evidence="5 8" id="KW-0339">Growth factor</keyword>
<name>A0A8S1E7G7_9PELO</name>
<dbReference type="GO" id="GO:0008083">
    <property type="term" value="F:growth factor activity"/>
    <property type="evidence" value="ECO:0007669"/>
    <property type="project" value="UniProtKB-KW"/>
</dbReference>
<feature type="compositionally biased region" description="Basic residues" evidence="9">
    <location>
        <begin position="339"/>
        <end position="348"/>
    </location>
</feature>
<comment type="similarity">
    <text evidence="2 8">Belongs to the TGF-beta family.</text>
</comment>
<dbReference type="SMART" id="SM00204">
    <property type="entry name" value="TGFB"/>
    <property type="match status" value="1"/>
</dbReference>
<dbReference type="GO" id="GO:0005615">
    <property type="term" value="C:extracellular space"/>
    <property type="evidence" value="ECO:0007669"/>
    <property type="project" value="TreeGrafter"/>
</dbReference>
<sequence length="458" mass="50951">MFLPIVSPTRTHSAPEIPALQSSDRGFDLADNAVSNDAVGDKRGGRRKTFAPVSKSHSEGLFGFTFFSVAISYSCMDQHGTTVPSQIAGSTPLLLPSDAPDPTMNDALKTTRARQKTLVSRSSTPPFPLLLYPNFAALVLICLTMASTSSAFNELLDRQPPNQRQHVPDHVWELYELGEHDSDWLRHYYPRRIDDTSTGVVLMYNLTAATRNSRHEHVTRAILKLKLRTNGMEAMKRDHIDLYEYDNSTKTKQIIGSVEVRDFNNWIDIDVTNAFAGGSDIVRIVVDLPDGIEIDETPSDSLSWLPYANAQSAPLIVFSDNSEPSSVRRKRSAQASERKSRKKGRKHQSYSPDTSLCKKTELYVDFEQLGWQSWLIAPKGYEAGQCQGSCPSPMPGHLNATNHAIIQSLLHSLNPDDVPPPCCVPTETSPLSVLFMDIENVIVIKEYADMRVETCGCR</sequence>
<keyword evidence="3" id="KW-0964">Secreted</keyword>
<keyword evidence="4" id="KW-0732">Signal</keyword>
<comment type="subcellular location">
    <subcellularLocation>
        <location evidence="1">Secreted</location>
    </subcellularLocation>
</comment>
<dbReference type="CDD" id="cd13761">
    <property type="entry name" value="TGF_beta_BMP5_like"/>
    <property type="match status" value="1"/>
</dbReference>
<evidence type="ECO:0000256" key="6">
    <source>
        <dbReference type="ARBA" id="ARBA00023157"/>
    </source>
</evidence>
<proteinExistence type="inferred from homology"/>
<evidence type="ECO:0000259" key="10">
    <source>
        <dbReference type="PROSITE" id="PS51362"/>
    </source>
</evidence>
<dbReference type="GO" id="GO:0005125">
    <property type="term" value="F:cytokine activity"/>
    <property type="evidence" value="ECO:0007669"/>
    <property type="project" value="TreeGrafter"/>
</dbReference>
<dbReference type="Pfam" id="PF00019">
    <property type="entry name" value="TGF_beta"/>
    <property type="match status" value="1"/>
</dbReference>
<evidence type="ECO:0000256" key="1">
    <source>
        <dbReference type="ARBA" id="ARBA00004613"/>
    </source>
</evidence>
<dbReference type="SUPFAM" id="SSF57501">
    <property type="entry name" value="Cystine-knot cytokines"/>
    <property type="match status" value="1"/>
</dbReference>
<dbReference type="InterPro" id="IPR017948">
    <property type="entry name" value="TGFb_CS"/>
</dbReference>
<gene>
    <name evidence="11" type="ORF">CBOVIS_LOCUS874</name>
</gene>
<evidence type="ECO:0000313" key="12">
    <source>
        <dbReference type="Proteomes" id="UP000494206"/>
    </source>
</evidence>
<dbReference type="OrthoDB" id="5987191at2759"/>
<feature type="region of interest" description="Disordered" evidence="9">
    <location>
        <begin position="322"/>
        <end position="353"/>
    </location>
</feature>
<evidence type="ECO:0000256" key="7">
    <source>
        <dbReference type="ARBA" id="ARBA00023180"/>
    </source>
</evidence>
<dbReference type="AlphaFoldDB" id="A0A8S1E7G7"/>
<evidence type="ECO:0000256" key="2">
    <source>
        <dbReference type="ARBA" id="ARBA00006656"/>
    </source>
</evidence>
<keyword evidence="12" id="KW-1185">Reference proteome</keyword>
<dbReference type="PROSITE" id="PS00250">
    <property type="entry name" value="TGF_BETA_1"/>
    <property type="match status" value="1"/>
</dbReference>
<dbReference type="FunFam" id="2.10.90.10:FF:000001">
    <property type="entry name" value="Bone morphogenetic protein 4"/>
    <property type="match status" value="1"/>
</dbReference>
<comment type="caution">
    <text evidence="11">The sequence shown here is derived from an EMBL/GenBank/DDBJ whole genome shotgun (WGS) entry which is preliminary data.</text>
</comment>
<keyword evidence="7" id="KW-0325">Glycoprotein</keyword>
<dbReference type="InterPro" id="IPR015615">
    <property type="entry name" value="TGF-beta-rel"/>
</dbReference>
<dbReference type="Gene3D" id="2.10.90.10">
    <property type="entry name" value="Cystine-knot cytokines"/>
    <property type="match status" value="1"/>
</dbReference>
<organism evidence="11 12">
    <name type="scientific">Caenorhabditis bovis</name>
    <dbReference type="NCBI Taxonomy" id="2654633"/>
    <lineage>
        <taxon>Eukaryota</taxon>
        <taxon>Metazoa</taxon>
        <taxon>Ecdysozoa</taxon>
        <taxon>Nematoda</taxon>
        <taxon>Chromadorea</taxon>
        <taxon>Rhabditida</taxon>
        <taxon>Rhabditina</taxon>
        <taxon>Rhabditomorpha</taxon>
        <taxon>Rhabditoidea</taxon>
        <taxon>Rhabditidae</taxon>
        <taxon>Peloderinae</taxon>
        <taxon>Caenorhabditis</taxon>
    </lineage>
</organism>
<dbReference type="EMBL" id="CADEPM010000001">
    <property type="protein sequence ID" value="CAB3397471.1"/>
    <property type="molecule type" value="Genomic_DNA"/>
</dbReference>
<dbReference type="InterPro" id="IPR029034">
    <property type="entry name" value="Cystine-knot_cytokine"/>
</dbReference>
<evidence type="ECO:0000256" key="3">
    <source>
        <dbReference type="ARBA" id="ARBA00022525"/>
    </source>
</evidence>
<keyword evidence="6" id="KW-1015">Disulfide bond</keyword>
<accession>A0A8S1E7G7</accession>
<reference evidence="11 12" key="1">
    <citation type="submission" date="2020-04" db="EMBL/GenBank/DDBJ databases">
        <authorList>
            <person name="Laetsch R D."/>
            <person name="Stevens L."/>
            <person name="Kumar S."/>
            <person name="Blaxter L. M."/>
        </authorList>
    </citation>
    <scope>NUCLEOTIDE SEQUENCE [LARGE SCALE GENOMIC DNA]</scope>
</reference>
<dbReference type="PROSITE" id="PS51362">
    <property type="entry name" value="TGF_BETA_2"/>
    <property type="match status" value="1"/>
</dbReference>
<feature type="domain" description="TGF-beta family profile" evidence="10">
    <location>
        <begin position="328"/>
        <end position="458"/>
    </location>
</feature>
<dbReference type="PANTHER" id="PTHR11848:SF310">
    <property type="entry name" value="PROTEIN 60A-RELATED"/>
    <property type="match status" value="1"/>
</dbReference>
<evidence type="ECO:0000256" key="9">
    <source>
        <dbReference type="SAM" id="MobiDB-lite"/>
    </source>
</evidence>
<evidence type="ECO:0000256" key="5">
    <source>
        <dbReference type="ARBA" id="ARBA00023030"/>
    </source>
</evidence>
<dbReference type="Proteomes" id="UP000494206">
    <property type="component" value="Unassembled WGS sequence"/>
</dbReference>
<protein>
    <recommendedName>
        <fullName evidence="10">TGF-beta family profile domain-containing protein</fullName>
    </recommendedName>
</protein>
<dbReference type="PANTHER" id="PTHR11848">
    <property type="entry name" value="TGF-BETA FAMILY"/>
    <property type="match status" value="1"/>
</dbReference>
<dbReference type="InterPro" id="IPR001839">
    <property type="entry name" value="TGF-b_C"/>
</dbReference>
<evidence type="ECO:0000313" key="11">
    <source>
        <dbReference type="EMBL" id="CAB3397471.1"/>
    </source>
</evidence>
<evidence type="ECO:0000256" key="4">
    <source>
        <dbReference type="ARBA" id="ARBA00022729"/>
    </source>
</evidence>
<evidence type="ECO:0000256" key="8">
    <source>
        <dbReference type="RuleBase" id="RU000354"/>
    </source>
</evidence>